<gene>
    <name evidence="1" type="ORF">HOLleu_03917</name>
</gene>
<dbReference type="AlphaFoldDB" id="A0A9Q1CT70"/>
<comment type="caution">
    <text evidence="1">The sequence shown here is derived from an EMBL/GenBank/DDBJ whole genome shotgun (WGS) entry which is preliminary data.</text>
</comment>
<accession>A0A9Q1CT70</accession>
<evidence type="ECO:0000313" key="2">
    <source>
        <dbReference type="Proteomes" id="UP001152320"/>
    </source>
</evidence>
<reference evidence="1" key="1">
    <citation type="submission" date="2021-10" db="EMBL/GenBank/DDBJ databases">
        <title>Tropical sea cucumber genome reveals ecological adaptation and Cuvierian tubules defense mechanism.</title>
        <authorList>
            <person name="Chen T."/>
        </authorList>
    </citation>
    <scope>NUCLEOTIDE SEQUENCE</scope>
    <source>
        <strain evidence="1">Nanhai2018</strain>
        <tissue evidence="1">Muscle</tissue>
    </source>
</reference>
<sequence length="182" mass="22438">MKGRINKGRIAFTKSNKIWKSKQVNRKTKLKLYKTTVRPVLLNGCETWKMNRSDEKKLDSFQYQCLKKIMQIFWPNIISTDELNEVTQVKKISLEVKRRRWNWLGHVLRKVKGHYWMAALTWQPECRRRVGRPKTTWRRTLEKERKEFRWRTWHEAWLQPRDRMIWRKSVEVLCASRHEEDK</sequence>
<dbReference type="PANTHER" id="PTHR47027:SF25">
    <property type="entry name" value="REVERSE TRANSCRIPTASE DOMAIN-CONTAINING PROTEIN"/>
    <property type="match status" value="1"/>
</dbReference>
<keyword evidence="2" id="KW-1185">Reference proteome</keyword>
<dbReference type="EMBL" id="JAIZAY010000001">
    <property type="protein sequence ID" value="KAJ8050635.1"/>
    <property type="molecule type" value="Genomic_DNA"/>
</dbReference>
<proteinExistence type="predicted"/>
<evidence type="ECO:0008006" key="3">
    <source>
        <dbReference type="Google" id="ProtNLM"/>
    </source>
</evidence>
<dbReference type="Proteomes" id="UP001152320">
    <property type="component" value="Chromosome 1"/>
</dbReference>
<name>A0A9Q1CT70_HOLLE</name>
<organism evidence="1 2">
    <name type="scientific">Holothuria leucospilota</name>
    <name type="common">Black long sea cucumber</name>
    <name type="synonym">Mertensiothuria leucospilota</name>
    <dbReference type="NCBI Taxonomy" id="206669"/>
    <lineage>
        <taxon>Eukaryota</taxon>
        <taxon>Metazoa</taxon>
        <taxon>Echinodermata</taxon>
        <taxon>Eleutherozoa</taxon>
        <taxon>Echinozoa</taxon>
        <taxon>Holothuroidea</taxon>
        <taxon>Aspidochirotacea</taxon>
        <taxon>Aspidochirotida</taxon>
        <taxon>Holothuriidae</taxon>
        <taxon>Holothuria</taxon>
    </lineage>
</organism>
<dbReference type="OrthoDB" id="10059790at2759"/>
<dbReference type="PANTHER" id="PTHR47027">
    <property type="entry name" value="REVERSE TRANSCRIPTASE DOMAIN-CONTAINING PROTEIN"/>
    <property type="match status" value="1"/>
</dbReference>
<protein>
    <recommendedName>
        <fullName evidence="3">Endonuclease-reverse transcriptase</fullName>
    </recommendedName>
</protein>
<evidence type="ECO:0000313" key="1">
    <source>
        <dbReference type="EMBL" id="KAJ8050635.1"/>
    </source>
</evidence>